<name>A0A3R8TUP0_9BURK</name>
<dbReference type="SUPFAM" id="SSF53335">
    <property type="entry name" value="S-adenosyl-L-methionine-dependent methyltransferases"/>
    <property type="match status" value="1"/>
</dbReference>
<evidence type="ECO:0000256" key="3">
    <source>
        <dbReference type="ARBA" id="ARBA00022691"/>
    </source>
</evidence>
<keyword evidence="1 5" id="KW-0489">Methyltransferase</keyword>
<dbReference type="InterPro" id="IPR029063">
    <property type="entry name" value="SAM-dependent_MTases_sf"/>
</dbReference>
<evidence type="ECO:0000259" key="4">
    <source>
        <dbReference type="Pfam" id="PF08241"/>
    </source>
</evidence>
<dbReference type="EMBL" id="RSED01000004">
    <property type="protein sequence ID" value="RRS05134.1"/>
    <property type="molecule type" value="Genomic_DNA"/>
</dbReference>
<protein>
    <submittedName>
        <fullName evidence="5">Class I SAM-dependent methyltransferase</fullName>
    </submittedName>
</protein>
<gene>
    <name evidence="5" type="ORF">EIP75_06065</name>
</gene>
<dbReference type="RefSeq" id="WP_125242353.1">
    <property type="nucleotide sequence ID" value="NZ_RSED01000004.1"/>
</dbReference>
<dbReference type="PANTHER" id="PTHR44068">
    <property type="entry name" value="ZGC:194242"/>
    <property type="match status" value="1"/>
</dbReference>
<dbReference type="GO" id="GO:0008757">
    <property type="term" value="F:S-adenosylmethionine-dependent methyltransferase activity"/>
    <property type="evidence" value="ECO:0007669"/>
    <property type="project" value="InterPro"/>
</dbReference>
<proteinExistence type="predicted"/>
<evidence type="ECO:0000256" key="1">
    <source>
        <dbReference type="ARBA" id="ARBA00022603"/>
    </source>
</evidence>
<keyword evidence="2 5" id="KW-0808">Transferase</keyword>
<organism evidence="5 6">
    <name type="scientific">Aquabacterium soli</name>
    <dbReference type="NCBI Taxonomy" id="2493092"/>
    <lineage>
        <taxon>Bacteria</taxon>
        <taxon>Pseudomonadati</taxon>
        <taxon>Pseudomonadota</taxon>
        <taxon>Betaproteobacteria</taxon>
        <taxon>Burkholderiales</taxon>
        <taxon>Aquabacterium</taxon>
    </lineage>
</organism>
<evidence type="ECO:0000313" key="5">
    <source>
        <dbReference type="EMBL" id="RRS05134.1"/>
    </source>
</evidence>
<keyword evidence="6" id="KW-1185">Reference proteome</keyword>
<dbReference type="PANTHER" id="PTHR44068:SF11">
    <property type="entry name" value="GERANYL DIPHOSPHATE 2-C-METHYLTRANSFERASE"/>
    <property type="match status" value="1"/>
</dbReference>
<dbReference type="InterPro" id="IPR013216">
    <property type="entry name" value="Methyltransf_11"/>
</dbReference>
<dbReference type="GO" id="GO:0032259">
    <property type="term" value="P:methylation"/>
    <property type="evidence" value="ECO:0007669"/>
    <property type="project" value="UniProtKB-KW"/>
</dbReference>
<dbReference type="AlphaFoldDB" id="A0A3R8TUP0"/>
<dbReference type="Gene3D" id="3.40.50.150">
    <property type="entry name" value="Vaccinia Virus protein VP39"/>
    <property type="match status" value="1"/>
</dbReference>
<reference evidence="5 6" key="1">
    <citation type="submission" date="2018-12" db="EMBL/GenBank/DDBJ databases">
        <title>The whole draft genome of Aquabacterium sp. SJQ9.</title>
        <authorList>
            <person name="Sun L."/>
            <person name="Gao X."/>
            <person name="Chen W."/>
            <person name="Huang K."/>
        </authorList>
    </citation>
    <scope>NUCLEOTIDE SEQUENCE [LARGE SCALE GENOMIC DNA]</scope>
    <source>
        <strain evidence="5 6">SJQ9</strain>
    </source>
</reference>
<dbReference type="CDD" id="cd02440">
    <property type="entry name" value="AdoMet_MTases"/>
    <property type="match status" value="1"/>
</dbReference>
<dbReference type="Proteomes" id="UP000269265">
    <property type="component" value="Unassembled WGS sequence"/>
</dbReference>
<dbReference type="PROSITE" id="PS01184">
    <property type="entry name" value="UBIE_2"/>
    <property type="match status" value="1"/>
</dbReference>
<evidence type="ECO:0000313" key="6">
    <source>
        <dbReference type="Proteomes" id="UP000269265"/>
    </source>
</evidence>
<dbReference type="Pfam" id="PF08241">
    <property type="entry name" value="Methyltransf_11"/>
    <property type="match status" value="1"/>
</dbReference>
<dbReference type="InterPro" id="IPR050447">
    <property type="entry name" value="Erg6_SMT_methyltransf"/>
</dbReference>
<evidence type="ECO:0000256" key="2">
    <source>
        <dbReference type="ARBA" id="ARBA00022679"/>
    </source>
</evidence>
<dbReference type="InterPro" id="IPR023576">
    <property type="entry name" value="UbiE/COQ5_MeTrFase_CS"/>
</dbReference>
<accession>A0A3R8TUP0</accession>
<feature type="domain" description="Methyltransferase type 11" evidence="4">
    <location>
        <begin position="53"/>
        <end position="150"/>
    </location>
</feature>
<keyword evidence="3" id="KW-0949">S-adenosyl-L-methionine</keyword>
<sequence length="237" mass="26399">MQHASKIDSFVEETRFGNWFLRTATWKTHVLCRALTDLQGLMPARPQGYARVLDVGCGFGHSFGELARRFQPAQIIGMDADPGLQERAGEQAGLCPAPVELVEGNAARMPFPDHHVDMVFCHQTFHHIVAQEAAMAEFLRVLKPGGVLLFAESTKRYIHSLPIKLLFAHPMEVQKTAPEYIAMVRAAGFDLPDARISTPYLWWSRPDIGFLEWIGVPVPAKREETLVNAVAVKPMAA</sequence>
<comment type="caution">
    <text evidence="5">The sequence shown here is derived from an EMBL/GenBank/DDBJ whole genome shotgun (WGS) entry which is preliminary data.</text>
</comment>
<dbReference type="OrthoDB" id="108476at2"/>